<dbReference type="InterPro" id="IPR036388">
    <property type="entry name" value="WH-like_DNA-bd_sf"/>
</dbReference>
<dbReference type="Gene3D" id="1.10.1740.10">
    <property type="match status" value="1"/>
</dbReference>
<dbReference type="InterPro" id="IPR052704">
    <property type="entry name" value="ECF_Sigma-70_Domain"/>
</dbReference>
<protein>
    <submittedName>
        <fullName evidence="2">RNA polymerase sigma factor, sigma-70 family protein</fullName>
    </submittedName>
</protein>
<dbReference type="RefSeq" id="WP_042286215.1">
    <property type="nucleotide sequence ID" value="NZ_CADEVY010000004.1"/>
</dbReference>
<dbReference type="PANTHER" id="PTHR30173">
    <property type="entry name" value="SIGMA 19 FACTOR"/>
    <property type="match status" value="1"/>
</dbReference>
<dbReference type="InterPro" id="IPR014284">
    <property type="entry name" value="RNA_pol_sigma-70_dom"/>
</dbReference>
<accession>A0AAW3ES03</accession>
<dbReference type="SUPFAM" id="SSF88946">
    <property type="entry name" value="Sigma2 domain of RNA polymerase sigma factors"/>
    <property type="match status" value="1"/>
</dbReference>
<dbReference type="Proteomes" id="UP000029590">
    <property type="component" value="Unassembled WGS sequence"/>
</dbReference>
<gene>
    <name evidence="2" type="ORF">DM48_5527</name>
</gene>
<comment type="caution">
    <text evidence="2">The sequence shown here is derived from an EMBL/GenBank/DDBJ whole genome shotgun (WGS) entry which is preliminary data.</text>
</comment>
<dbReference type="GO" id="GO:0016987">
    <property type="term" value="F:sigma factor activity"/>
    <property type="evidence" value="ECO:0007669"/>
    <property type="project" value="TreeGrafter"/>
</dbReference>
<dbReference type="InterPro" id="IPR007627">
    <property type="entry name" value="RNA_pol_sigma70_r2"/>
</dbReference>
<dbReference type="PANTHER" id="PTHR30173:SF36">
    <property type="entry name" value="ECF RNA POLYMERASE SIGMA FACTOR SIGJ"/>
    <property type="match status" value="1"/>
</dbReference>
<dbReference type="AlphaFoldDB" id="A0AAW3ES03"/>
<feature type="domain" description="RNA polymerase sigma-70 region 2" evidence="1">
    <location>
        <begin position="16"/>
        <end position="80"/>
    </location>
</feature>
<name>A0AAW3ES03_BURGA</name>
<dbReference type="InterPro" id="IPR013325">
    <property type="entry name" value="RNA_pol_sigma_r2"/>
</dbReference>
<evidence type="ECO:0000313" key="3">
    <source>
        <dbReference type="Proteomes" id="UP000029590"/>
    </source>
</evidence>
<dbReference type="GO" id="GO:0006352">
    <property type="term" value="P:DNA-templated transcription initiation"/>
    <property type="evidence" value="ECO:0007669"/>
    <property type="project" value="InterPro"/>
</dbReference>
<dbReference type="KEGG" id="bgo:BM43_3389"/>
<evidence type="ECO:0000313" key="2">
    <source>
        <dbReference type="EMBL" id="KGC09569.1"/>
    </source>
</evidence>
<dbReference type="Gene3D" id="1.10.10.10">
    <property type="entry name" value="Winged helix-like DNA-binding domain superfamily/Winged helix DNA-binding domain"/>
    <property type="match status" value="1"/>
</dbReference>
<reference evidence="2 3" key="1">
    <citation type="submission" date="2014-04" db="EMBL/GenBank/DDBJ databases">
        <authorList>
            <person name="Bishop-Lilly K.A."/>
            <person name="Broomall S.M."/>
            <person name="Chain P.S."/>
            <person name="Chertkov O."/>
            <person name="Coyne S.R."/>
            <person name="Daligault H.E."/>
            <person name="Davenport K.W."/>
            <person name="Erkkila T."/>
            <person name="Frey K.G."/>
            <person name="Gibbons H.S."/>
            <person name="Gu W."/>
            <person name="Jaissle J."/>
            <person name="Johnson S.L."/>
            <person name="Koroleva G.I."/>
            <person name="Ladner J.T."/>
            <person name="Lo C.-C."/>
            <person name="Minogue T.D."/>
            <person name="Munk C."/>
            <person name="Palacios G.F."/>
            <person name="Redden C.L."/>
            <person name="Rosenzweig C.N."/>
            <person name="Scholz M.B."/>
            <person name="Teshima H."/>
            <person name="Xu Y."/>
        </authorList>
    </citation>
    <scope>NUCLEOTIDE SEQUENCE [LARGE SCALE GENOMIC DNA]</scope>
    <source>
        <strain evidence="3">gladioli</strain>
    </source>
</reference>
<dbReference type="SUPFAM" id="SSF88659">
    <property type="entry name" value="Sigma3 and sigma4 domains of RNA polymerase sigma factors"/>
    <property type="match status" value="1"/>
</dbReference>
<proteinExistence type="predicted"/>
<organism evidence="2 3">
    <name type="scientific">Burkholderia gladioli</name>
    <name type="common">Pseudomonas marginata</name>
    <name type="synonym">Phytomonas marginata</name>
    <dbReference type="NCBI Taxonomy" id="28095"/>
    <lineage>
        <taxon>Bacteria</taxon>
        <taxon>Pseudomonadati</taxon>
        <taxon>Pseudomonadota</taxon>
        <taxon>Betaproteobacteria</taxon>
        <taxon>Burkholderiales</taxon>
        <taxon>Burkholderiaceae</taxon>
        <taxon>Burkholderia</taxon>
    </lineage>
</organism>
<sequence>MNVTSTHASHPLAEDRALRRRLLALARRWLADGSEAEDLVQDTYLRTATGDLPPTAAGHEAWLATVLRHLCIDVLRRRERYRGILAREAETGSPGLDAAHPEQLVEQARRLEAALQHLAHVLPAVDGAVVLLHEVFGFDHAELGPLTGRSEAASRQHLRRLLGRLRERPVAPGESVPQDDERADWLALCRLAVGQRDPAGLVAALRAARPQSLAAGAARVASRAALPGTVQAGSSLLQIHGQLGLAFHVNGIQVAWLPLTSAVEEA</sequence>
<dbReference type="EMBL" id="JPGG01000018">
    <property type="protein sequence ID" value="KGC09569.1"/>
    <property type="molecule type" value="Genomic_DNA"/>
</dbReference>
<evidence type="ECO:0000259" key="1">
    <source>
        <dbReference type="Pfam" id="PF04542"/>
    </source>
</evidence>
<dbReference type="InterPro" id="IPR013324">
    <property type="entry name" value="RNA_pol_sigma_r3/r4-like"/>
</dbReference>
<dbReference type="Pfam" id="PF04542">
    <property type="entry name" value="Sigma70_r2"/>
    <property type="match status" value="1"/>
</dbReference>
<dbReference type="NCBIfam" id="TIGR02937">
    <property type="entry name" value="sigma70-ECF"/>
    <property type="match status" value="1"/>
</dbReference>